<evidence type="ECO:0000256" key="4">
    <source>
        <dbReference type="ARBA" id="ARBA00022840"/>
    </source>
</evidence>
<dbReference type="SUPFAM" id="SSF52540">
    <property type="entry name" value="P-loop containing nucleoside triphosphate hydrolases"/>
    <property type="match status" value="1"/>
</dbReference>
<reference evidence="10" key="1">
    <citation type="journal article" date="2013" name="Extremophiles">
        <title>Proteinivorax tanatarense gen. nov., sp. nov., an anaerobic, haloalkaliphilic, proteolytic bacterium isolated from a decaying algal bloom, and proposal of Proteinivoraceae fam. nov.</title>
        <authorList>
            <person name="Kevbrin V."/>
            <person name="Boltyanskaya Y."/>
            <person name="Zhilina T."/>
            <person name="Kolganova T."/>
            <person name="Lavrentjeva E."/>
            <person name="Kuznetsov B."/>
        </authorList>
    </citation>
    <scope>NUCLEOTIDE SEQUENCE</scope>
    <source>
        <strain evidence="10">Z-910T</strain>
    </source>
</reference>
<dbReference type="GO" id="GO:0005886">
    <property type="term" value="C:plasma membrane"/>
    <property type="evidence" value="ECO:0007669"/>
    <property type="project" value="UniProtKB-SubCell"/>
</dbReference>
<dbReference type="Pfam" id="PF00664">
    <property type="entry name" value="ABC_membrane"/>
    <property type="match status" value="1"/>
</dbReference>
<dbReference type="InterPro" id="IPR039421">
    <property type="entry name" value="Type_1_exporter"/>
</dbReference>
<dbReference type="Gene3D" id="3.40.50.300">
    <property type="entry name" value="P-loop containing nucleotide triphosphate hydrolases"/>
    <property type="match status" value="1"/>
</dbReference>
<dbReference type="InterPro" id="IPR027417">
    <property type="entry name" value="P-loop_NTPase"/>
</dbReference>
<dbReference type="InterPro" id="IPR036640">
    <property type="entry name" value="ABC1_TM_sf"/>
</dbReference>
<evidence type="ECO:0000256" key="5">
    <source>
        <dbReference type="ARBA" id="ARBA00022989"/>
    </source>
</evidence>
<dbReference type="InterPro" id="IPR011527">
    <property type="entry name" value="ABC1_TM_dom"/>
</dbReference>
<comment type="subcellular location">
    <subcellularLocation>
        <location evidence="1">Cell membrane</location>
        <topology evidence="1">Multi-pass membrane protein</topology>
    </subcellularLocation>
</comment>
<evidence type="ECO:0000259" key="9">
    <source>
        <dbReference type="PROSITE" id="PS50929"/>
    </source>
</evidence>
<dbReference type="PANTHER" id="PTHR43394">
    <property type="entry name" value="ATP-DEPENDENT PERMEASE MDL1, MITOCHONDRIAL"/>
    <property type="match status" value="1"/>
</dbReference>
<evidence type="ECO:0000259" key="8">
    <source>
        <dbReference type="PROSITE" id="PS50893"/>
    </source>
</evidence>
<sequence>MKIIKFTMTYVLKYKIYLLIFILLNFVSRALAIFFPYLTGNYIDILITANDFQIVTKITLIIITIGIFNMVSSFAQRYLNVKIQTKAMIDLNFDVLNHLLKMPIRYFENKNSGYLNHRINNDSSVVVNFLLDNLLNIVSNALTIIILFYISFTINVKMTLILIPVFPLYLFLYYIFRKPLYRRNYDLKEKQNIFFSKMNQHLQNVNIVKINATFTEAHEVISNSFKSMFKSLLSHTKLSLLFTNSNSFTMLVANGLIFFFGGREVIRGNMSVGEFTIIKSYFSMIMGSISYFLNFGESYQKALVSYDRLKQILDESKEINGNKKIFNISNIKLENVAFSYNKSEKIISNFNQKFKKGKVYCVIGSNGTGKSTLIKLLLGIYNDYYDGKIHYDTNEIKNLDMYYIRKNFVGVCMQEPKTINSKLIENFTYGLEQYNFDNLSLILNKLKLDPAKFDNGLETIIDEASNNISGGEKLKINLARNFLKSPELLVLDEPSSALDVESVDKLKDLIVETKLSRITIIISHDHDFINIADEVIDLNKHKRNDI</sequence>
<keyword evidence="6 7" id="KW-0472">Membrane</keyword>
<name>A0AAU7VKF6_9FIRM</name>
<evidence type="ECO:0000256" key="1">
    <source>
        <dbReference type="ARBA" id="ARBA00004651"/>
    </source>
</evidence>
<feature type="domain" description="ABC transmembrane type-1" evidence="9">
    <location>
        <begin position="19"/>
        <end position="301"/>
    </location>
</feature>
<dbReference type="GO" id="GO:0005524">
    <property type="term" value="F:ATP binding"/>
    <property type="evidence" value="ECO:0007669"/>
    <property type="project" value="UniProtKB-KW"/>
</dbReference>
<keyword evidence="4 10" id="KW-0067">ATP-binding</keyword>
<dbReference type="Gene3D" id="1.20.1560.10">
    <property type="entry name" value="ABC transporter type 1, transmembrane domain"/>
    <property type="match status" value="1"/>
</dbReference>
<dbReference type="InterPro" id="IPR003593">
    <property type="entry name" value="AAA+_ATPase"/>
</dbReference>
<evidence type="ECO:0000313" key="10">
    <source>
        <dbReference type="EMBL" id="XBX74321.1"/>
    </source>
</evidence>
<reference evidence="10" key="2">
    <citation type="submission" date="2024-06" db="EMBL/GenBank/DDBJ databases">
        <authorList>
            <person name="Petrova K.O."/>
            <person name="Toshchakov S.V."/>
            <person name="Boltjanskaja Y.V."/>
            <person name="Kevbrin V."/>
        </authorList>
    </citation>
    <scope>NUCLEOTIDE SEQUENCE</scope>
    <source>
        <strain evidence="10">Z-910T</strain>
    </source>
</reference>
<organism evidence="10">
    <name type="scientific">Proteinivorax tanatarense</name>
    <dbReference type="NCBI Taxonomy" id="1260629"/>
    <lineage>
        <taxon>Bacteria</taxon>
        <taxon>Bacillati</taxon>
        <taxon>Bacillota</taxon>
        <taxon>Clostridia</taxon>
        <taxon>Eubacteriales</taxon>
        <taxon>Proteinivoracaceae</taxon>
        <taxon>Proteinivorax</taxon>
    </lineage>
</organism>
<evidence type="ECO:0000256" key="2">
    <source>
        <dbReference type="ARBA" id="ARBA00022692"/>
    </source>
</evidence>
<evidence type="ECO:0000256" key="7">
    <source>
        <dbReference type="SAM" id="Phobius"/>
    </source>
</evidence>
<dbReference type="CDD" id="cd07346">
    <property type="entry name" value="ABC_6TM_exporters"/>
    <property type="match status" value="1"/>
</dbReference>
<feature type="domain" description="ABC transporter" evidence="8">
    <location>
        <begin position="331"/>
        <end position="546"/>
    </location>
</feature>
<dbReference type="RefSeq" id="WP_350343075.1">
    <property type="nucleotide sequence ID" value="NZ_CP158367.1"/>
</dbReference>
<dbReference type="SMART" id="SM00382">
    <property type="entry name" value="AAA"/>
    <property type="match status" value="1"/>
</dbReference>
<feature type="transmembrane region" description="Helical" evidence="7">
    <location>
        <begin position="16"/>
        <end position="38"/>
    </location>
</feature>
<keyword evidence="3" id="KW-0547">Nucleotide-binding</keyword>
<gene>
    <name evidence="10" type="ORF">PRVXT_002355</name>
</gene>
<dbReference type="PROSITE" id="PS50893">
    <property type="entry name" value="ABC_TRANSPORTER_2"/>
    <property type="match status" value="1"/>
</dbReference>
<dbReference type="AlphaFoldDB" id="A0AAU7VKF6"/>
<dbReference type="PROSITE" id="PS50929">
    <property type="entry name" value="ABC_TM1F"/>
    <property type="match status" value="1"/>
</dbReference>
<dbReference type="Pfam" id="PF00005">
    <property type="entry name" value="ABC_tran"/>
    <property type="match status" value="1"/>
</dbReference>
<proteinExistence type="predicted"/>
<dbReference type="PANTHER" id="PTHR43394:SF1">
    <property type="entry name" value="ATP-BINDING CASSETTE SUB-FAMILY B MEMBER 10, MITOCHONDRIAL"/>
    <property type="match status" value="1"/>
</dbReference>
<dbReference type="SUPFAM" id="SSF90123">
    <property type="entry name" value="ABC transporter transmembrane region"/>
    <property type="match status" value="1"/>
</dbReference>
<dbReference type="GO" id="GO:0016887">
    <property type="term" value="F:ATP hydrolysis activity"/>
    <property type="evidence" value="ECO:0007669"/>
    <property type="project" value="InterPro"/>
</dbReference>
<feature type="transmembrane region" description="Helical" evidence="7">
    <location>
        <begin position="134"/>
        <end position="152"/>
    </location>
</feature>
<dbReference type="InterPro" id="IPR003439">
    <property type="entry name" value="ABC_transporter-like_ATP-bd"/>
</dbReference>
<evidence type="ECO:0000256" key="3">
    <source>
        <dbReference type="ARBA" id="ARBA00022741"/>
    </source>
</evidence>
<dbReference type="EMBL" id="CP158367">
    <property type="protein sequence ID" value="XBX74321.1"/>
    <property type="molecule type" value="Genomic_DNA"/>
</dbReference>
<keyword evidence="2 7" id="KW-0812">Transmembrane</keyword>
<keyword evidence="5 7" id="KW-1133">Transmembrane helix</keyword>
<feature type="transmembrane region" description="Helical" evidence="7">
    <location>
        <begin position="58"/>
        <end position="79"/>
    </location>
</feature>
<dbReference type="GO" id="GO:0015421">
    <property type="term" value="F:ABC-type oligopeptide transporter activity"/>
    <property type="evidence" value="ECO:0007669"/>
    <property type="project" value="TreeGrafter"/>
</dbReference>
<feature type="transmembrane region" description="Helical" evidence="7">
    <location>
        <begin position="158"/>
        <end position="176"/>
    </location>
</feature>
<accession>A0AAU7VKF6</accession>
<evidence type="ECO:0000256" key="6">
    <source>
        <dbReference type="ARBA" id="ARBA00023136"/>
    </source>
</evidence>
<feature type="transmembrane region" description="Helical" evidence="7">
    <location>
        <begin position="238"/>
        <end position="260"/>
    </location>
</feature>
<protein>
    <submittedName>
        <fullName evidence="10">ABC transporter ATP-binding protein</fullName>
    </submittedName>
</protein>